<dbReference type="Gene3D" id="3.40.50.300">
    <property type="entry name" value="P-loop containing nucleotide triphosphate hydrolases"/>
    <property type="match status" value="1"/>
</dbReference>
<evidence type="ECO:0000313" key="9">
    <source>
        <dbReference type="Proteomes" id="UP000094065"/>
    </source>
</evidence>
<dbReference type="OrthoDB" id="5409596at2759"/>
<keyword evidence="9" id="KW-1185">Reference proteome</keyword>
<dbReference type="GO" id="GO:0000724">
    <property type="term" value="P:double-strand break repair via homologous recombination"/>
    <property type="evidence" value="ECO:0007669"/>
    <property type="project" value="TreeGrafter"/>
</dbReference>
<keyword evidence="2" id="KW-0238">DNA-binding</keyword>
<dbReference type="InterPro" id="IPR027417">
    <property type="entry name" value="P-loop_NTPase"/>
</dbReference>
<dbReference type="RefSeq" id="XP_018991732.1">
    <property type="nucleotide sequence ID" value="XM_019140581.1"/>
</dbReference>
<dbReference type="Pfam" id="PF00271">
    <property type="entry name" value="Helicase_C"/>
    <property type="match status" value="1"/>
</dbReference>
<dbReference type="EC" id="5.6.2.4" evidence="6"/>
<evidence type="ECO:0000256" key="2">
    <source>
        <dbReference type="ARBA" id="ARBA00023125"/>
    </source>
</evidence>
<evidence type="ECO:0000256" key="3">
    <source>
        <dbReference type="ARBA" id="ARBA00023235"/>
    </source>
</evidence>
<dbReference type="GO" id="GO:0005737">
    <property type="term" value="C:cytoplasm"/>
    <property type="evidence" value="ECO:0007669"/>
    <property type="project" value="TreeGrafter"/>
</dbReference>
<organism evidence="8 9">
    <name type="scientific">Cryptococcus amylolentus CBS 6039</name>
    <dbReference type="NCBI Taxonomy" id="1295533"/>
    <lineage>
        <taxon>Eukaryota</taxon>
        <taxon>Fungi</taxon>
        <taxon>Dikarya</taxon>
        <taxon>Basidiomycota</taxon>
        <taxon>Agaricomycotina</taxon>
        <taxon>Tremellomycetes</taxon>
        <taxon>Tremellales</taxon>
        <taxon>Cryptococcaceae</taxon>
        <taxon>Cryptococcus</taxon>
    </lineage>
</organism>
<keyword evidence="3" id="KW-0413">Isomerase</keyword>
<feature type="domain" description="Helicase C-terminal" evidence="7">
    <location>
        <begin position="28"/>
        <end position="184"/>
    </location>
</feature>
<dbReference type="PROSITE" id="PS51194">
    <property type="entry name" value="HELICASE_CTER"/>
    <property type="match status" value="1"/>
</dbReference>
<dbReference type="GO" id="GO:0043138">
    <property type="term" value="F:3'-5' DNA helicase activity"/>
    <property type="evidence" value="ECO:0007669"/>
    <property type="project" value="UniProtKB-EC"/>
</dbReference>
<evidence type="ECO:0000256" key="4">
    <source>
        <dbReference type="ARBA" id="ARBA00023242"/>
    </source>
</evidence>
<evidence type="ECO:0000256" key="1">
    <source>
        <dbReference type="ARBA" id="ARBA00005446"/>
    </source>
</evidence>
<accession>A0A1E3HL76</accession>
<sequence>MVKGTRTYKELIALFLELVGYDLTPGARLPRYHEAILSLAAVPQTIIFVRTKTQCNESCALLMMLIGVNHNKVVDTFHSSTPADERDAIMARLRSGETRILCATDAFGIGCDVPKFRNSVFYGCAANINDLCQKGGRAVRDNAPANVFIFTDLRRSKEIVEGWEELEEVDQLLGSGKVEKSALRHSNHDAAIKAATSFLTDPGLLDLDLPRYGLHRHQYEEVSKLMLEAEEEILRMPRFKRRVVILCEGLIKDLRGPAVLQKMGLRQSVTGDFLRDVVGFGGCVIPDELLSLIAEKLNGWADCNTLKKQ</sequence>
<dbReference type="GO" id="GO:0003677">
    <property type="term" value="F:DNA binding"/>
    <property type="evidence" value="ECO:0007669"/>
    <property type="project" value="UniProtKB-KW"/>
</dbReference>
<dbReference type="SMART" id="SM00490">
    <property type="entry name" value="HELICc"/>
    <property type="match status" value="1"/>
</dbReference>
<gene>
    <name evidence="8" type="ORF">L202_06122</name>
</gene>
<keyword evidence="4" id="KW-0539">Nucleus</keyword>
<dbReference type="InterPro" id="IPR001650">
    <property type="entry name" value="Helicase_C-like"/>
</dbReference>
<comment type="catalytic activity">
    <reaction evidence="5">
        <text>Couples ATP hydrolysis with the unwinding of duplex DNA by translocating in the 3'-5' direction.</text>
        <dbReference type="EC" id="5.6.2.4"/>
    </reaction>
</comment>
<dbReference type="GO" id="GO:0005694">
    <property type="term" value="C:chromosome"/>
    <property type="evidence" value="ECO:0007669"/>
    <property type="project" value="TreeGrafter"/>
</dbReference>
<evidence type="ECO:0000256" key="6">
    <source>
        <dbReference type="ARBA" id="ARBA00034808"/>
    </source>
</evidence>
<name>A0A1E3HL76_9TREE</name>
<dbReference type="SUPFAM" id="SSF52540">
    <property type="entry name" value="P-loop containing nucleoside triphosphate hydrolases"/>
    <property type="match status" value="1"/>
</dbReference>
<dbReference type="PANTHER" id="PTHR13710:SF153">
    <property type="entry name" value="RECQ-LIKE DNA HELICASE BLM"/>
    <property type="match status" value="1"/>
</dbReference>
<dbReference type="PANTHER" id="PTHR13710">
    <property type="entry name" value="DNA HELICASE RECQ FAMILY MEMBER"/>
    <property type="match status" value="1"/>
</dbReference>
<dbReference type="GeneID" id="30157431"/>
<dbReference type="EMBL" id="AWGJ01000009">
    <property type="protein sequence ID" value="ODN76201.1"/>
    <property type="molecule type" value="Genomic_DNA"/>
</dbReference>
<comment type="caution">
    <text evidence="8">The sequence shown here is derived from an EMBL/GenBank/DDBJ whole genome shotgun (WGS) entry which is preliminary data.</text>
</comment>
<dbReference type="AlphaFoldDB" id="A0A1E3HL76"/>
<reference evidence="8 9" key="1">
    <citation type="submission" date="2016-06" db="EMBL/GenBank/DDBJ databases">
        <title>Evolution of pathogenesis and genome organization in the Tremellales.</title>
        <authorList>
            <person name="Cuomo C."/>
            <person name="Litvintseva A."/>
            <person name="Heitman J."/>
            <person name="Chen Y."/>
            <person name="Sun S."/>
            <person name="Springer D."/>
            <person name="Dromer F."/>
            <person name="Young S."/>
            <person name="Zeng Q."/>
            <person name="Chapman S."/>
            <person name="Gujja S."/>
            <person name="Saif S."/>
            <person name="Birren B."/>
        </authorList>
    </citation>
    <scope>NUCLEOTIDE SEQUENCE [LARGE SCALE GENOMIC DNA]</scope>
    <source>
        <strain evidence="8 9">CBS 6039</strain>
    </source>
</reference>
<dbReference type="Proteomes" id="UP000094065">
    <property type="component" value="Unassembled WGS sequence"/>
</dbReference>
<proteinExistence type="inferred from homology"/>
<evidence type="ECO:0000259" key="7">
    <source>
        <dbReference type="PROSITE" id="PS51194"/>
    </source>
</evidence>
<dbReference type="GO" id="GO:0009378">
    <property type="term" value="F:four-way junction helicase activity"/>
    <property type="evidence" value="ECO:0007669"/>
    <property type="project" value="TreeGrafter"/>
</dbReference>
<evidence type="ECO:0000313" key="8">
    <source>
        <dbReference type="EMBL" id="ODN76201.1"/>
    </source>
</evidence>
<protein>
    <recommendedName>
        <fullName evidence="6">DNA 3'-5' helicase</fullName>
        <ecNumber evidence="6">5.6.2.4</ecNumber>
    </recommendedName>
</protein>
<evidence type="ECO:0000256" key="5">
    <source>
        <dbReference type="ARBA" id="ARBA00034617"/>
    </source>
</evidence>
<dbReference type="STRING" id="1295533.A0A1E3HL76"/>
<comment type="similarity">
    <text evidence="1">Belongs to the helicase family. RecQ subfamily.</text>
</comment>
<dbReference type="GO" id="GO:0005634">
    <property type="term" value="C:nucleus"/>
    <property type="evidence" value="ECO:0007669"/>
    <property type="project" value="TreeGrafter"/>
</dbReference>